<evidence type="ECO:0000256" key="1">
    <source>
        <dbReference type="ARBA" id="ARBA00022490"/>
    </source>
</evidence>
<dbReference type="GO" id="GO:0003677">
    <property type="term" value="F:DNA binding"/>
    <property type="evidence" value="ECO:0007669"/>
    <property type="project" value="UniProtKB-KW"/>
</dbReference>
<keyword evidence="2" id="KW-0227">DNA damage</keyword>
<dbReference type="InterPro" id="IPR010994">
    <property type="entry name" value="RuvA_2-like"/>
</dbReference>
<proteinExistence type="inferred from homology"/>
<dbReference type="Gene3D" id="1.10.150.20">
    <property type="entry name" value="5' to 3' exonuclease, C-terminal subdomain"/>
    <property type="match status" value="1"/>
</dbReference>
<dbReference type="Pfam" id="PF07499">
    <property type="entry name" value="RuvA_C"/>
    <property type="match status" value="1"/>
</dbReference>
<name>A0A382LJJ7_9ZZZZ</name>
<evidence type="ECO:0000256" key="3">
    <source>
        <dbReference type="ARBA" id="ARBA00023125"/>
    </source>
</evidence>
<dbReference type="GO" id="GO:0005524">
    <property type="term" value="F:ATP binding"/>
    <property type="evidence" value="ECO:0007669"/>
    <property type="project" value="InterPro"/>
</dbReference>
<dbReference type="SUPFAM" id="SSF47781">
    <property type="entry name" value="RuvA domain 2-like"/>
    <property type="match status" value="1"/>
</dbReference>
<dbReference type="InterPro" id="IPR003583">
    <property type="entry name" value="Hlx-hairpin-Hlx_DNA-bd_motif"/>
</dbReference>
<dbReference type="SUPFAM" id="SSF46929">
    <property type="entry name" value="DNA helicase RuvA subunit, C-terminal domain"/>
    <property type="match status" value="1"/>
</dbReference>
<dbReference type="GO" id="GO:0006281">
    <property type="term" value="P:DNA repair"/>
    <property type="evidence" value="ECO:0007669"/>
    <property type="project" value="UniProtKB-KW"/>
</dbReference>
<gene>
    <name evidence="6" type="ORF">METZ01_LOCUS289822</name>
</gene>
<accession>A0A382LJJ7</accession>
<keyword evidence="4" id="KW-0234">DNA repair</keyword>
<dbReference type="Pfam" id="PF01330">
    <property type="entry name" value="RuvA_N"/>
    <property type="match status" value="1"/>
</dbReference>
<dbReference type="GO" id="GO:0009379">
    <property type="term" value="C:Holliday junction helicase complex"/>
    <property type="evidence" value="ECO:0007669"/>
    <property type="project" value="InterPro"/>
</dbReference>
<dbReference type="GO" id="GO:0009378">
    <property type="term" value="F:four-way junction helicase activity"/>
    <property type="evidence" value="ECO:0007669"/>
    <property type="project" value="InterPro"/>
</dbReference>
<protein>
    <recommendedName>
        <fullName evidence="5">Helix-hairpin-helix DNA-binding motif class 1 domain-containing protein</fullName>
    </recommendedName>
</protein>
<dbReference type="EMBL" id="UINC01087528">
    <property type="protein sequence ID" value="SVC36968.1"/>
    <property type="molecule type" value="Genomic_DNA"/>
</dbReference>
<feature type="non-terminal residue" evidence="6">
    <location>
        <position position="1"/>
    </location>
</feature>
<dbReference type="Gene3D" id="2.40.50.140">
    <property type="entry name" value="Nucleic acid-binding proteins"/>
    <property type="match status" value="1"/>
</dbReference>
<dbReference type="SMART" id="SM00278">
    <property type="entry name" value="HhH1"/>
    <property type="match status" value="2"/>
</dbReference>
<dbReference type="InterPro" id="IPR013849">
    <property type="entry name" value="DNA_helicase_Holl-junc_RuvA_I"/>
</dbReference>
<dbReference type="InterPro" id="IPR011114">
    <property type="entry name" value="RuvA_C"/>
</dbReference>
<feature type="domain" description="Helix-hairpin-helix DNA-binding motif class 1" evidence="5">
    <location>
        <begin position="88"/>
        <end position="107"/>
    </location>
</feature>
<keyword evidence="3" id="KW-0238">DNA-binding</keyword>
<dbReference type="Gene3D" id="1.10.8.10">
    <property type="entry name" value="DNA helicase RuvA subunit, C-terminal domain"/>
    <property type="match status" value="1"/>
</dbReference>
<evidence type="ECO:0000256" key="2">
    <source>
        <dbReference type="ARBA" id="ARBA00022763"/>
    </source>
</evidence>
<evidence type="ECO:0000256" key="4">
    <source>
        <dbReference type="ARBA" id="ARBA00023204"/>
    </source>
</evidence>
<dbReference type="NCBIfam" id="TIGR00084">
    <property type="entry name" value="ruvA"/>
    <property type="match status" value="1"/>
</dbReference>
<dbReference type="HAMAP" id="MF_00031">
    <property type="entry name" value="DNA_HJ_migration_RuvA"/>
    <property type="match status" value="1"/>
</dbReference>
<dbReference type="Pfam" id="PF14520">
    <property type="entry name" value="HHH_5"/>
    <property type="match status" value="1"/>
</dbReference>
<dbReference type="CDD" id="cd14332">
    <property type="entry name" value="UBA_RuvA_C"/>
    <property type="match status" value="1"/>
</dbReference>
<dbReference type="InterPro" id="IPR000085">
    <property type="entry name" value="RuvA"/>
</dbReference>
<evidence type="ECO:0000313" key="6">
    <source>
        <dbReference type="EMBL" id="SVC36968.1"/>
    </source>
</evidence>
<keyword evidence="1" id="KW-0963">Cytoplasm</keyword>
<dbReference type="InterPro" id="IPR036267">
    <property type="entry name" value="RuvA_C_sf"/>
</dbReference>
<reference evidence="6" key="1">
    <citation type="submission" date="2018-05" db="EMBL/GenBank/DDBJ databases">
        <authorList>
            <person name="Lanie J.A."/>
            <person name="Ng W.-L."/>
            <person name="Kazmierczak K.M."/>
            <person name="Andrzejewski T.M."/>
            <person name="Davidsen T.M."/>
            <person name="Wayne K.J."/>
            <person name="Tettelin H."/>
            <person name="Glass J.I."/>
            <person name="Rusch D."/>
            <person name="Podicherti R."/>
            <person name="Tsui H.-C.T."/>
            <person name="Winkler M.E."/>
        </authorList>
    </citation>
    <scope>NUCLEOTIDE SEQUENCE</scope>
</reference>
<organism evidence="6">
    <name type="scientific">marine metagenome</name>
    <dbReference type="NCBI Taxonomy" id="408172"/>
    <lineage>
        <taxon>unclassified sequences</taxon>
        <taxon>metagenomes</taxon>
        <taxon>ecological metagenomes</taxon>
    </lineage>
</organism>
<dbReference type="InterPro" id="IPR012340">
    <property type="entry name" value="NA-bd_OB-fold"/>
</dbReference>
<dbReference type="GO" id="GO:0006310">
    <property type="term" value="P:DNA recombination"/>
    <property type="evidence" value="ECO:0007669"/>
    <property type="project" value="InterPro"/>
</dbReference>
<dbReference type="SUPFAM" id="SSF50249">
    <property type="entry name" value="Nucleic acid-binding proteins"/>
    <property type="match status" value="1"/>
</dbReference>
<dbReference type="AlphaFoldDB" id="A0A382LJJ7"/>
<evidence type="ECO:0000259" key="5">
    <source>
        <dbReference type="SMART" id="SM00278"/>
    </source>
</evidence>
<sequence>VGGVGYLVFCSARTLGNISDLGATISLLIETHVREDHIHLYGFAEAAERDWFRLLLNVQGVGAKVALAILSTLTTDELTQAVLDQDKILVTRAPGVGPKVGGRIVSELKDKIGDLALGPSTTSPETAAATQGPAVDAVSALVNLGYRPLEAHRAVQTAINSLGEAAELQTLIRDGLRYLAP</sequence>
<feature type="domain" description="Helix-hairpin-helix DNA-binding motif class 1" evidence="5">
    <location>
        <begin position="53"/>
        <end position="72"/>
    </location>
</feature>